<proteinExistence type="predicted"/>
<evidence type="ECO:0000313" key="9">
    <source>
        <dbReference type="EMBL" id="CAB4913268.1"/>
    </source>
</evidence>
<dbReference type="EMBL" id="CAEZYR010000030">
    <property type="protein sequence ID" value="CAB4739353.1"/>
    <property type="molecule type" value="Genomic_DNA"/>
</dbReference>
<dbReference type="Gene3D" id="3.30.700.10">
    <property type="entry name" value="Glycoprotein, Type 4 Pilin"/>
    <property type="match status" value="1"/>
</dbReference>
<dbReference type="Pfam" id="PF07963">
    <property type="entry name" value="N_methyl"/>
    <property type="match status" value="1"/>
</dbReference>
<dbReference type="PANTHER" id="PTHR30093">
    <property type="entry name" value="GENERAL SECRETION PATHWAY PROTEIN G"/>
    <property type="match status" value="1"/>
</dbReference>
<evidence type="ECO:0000313" key="7">
    <source>
        <dbReference type="EMBL" id="CAB4739353.1"/>
    </source>
</evidence>
<evidence type="ECO:0000256" key="5">
    <source>
        <dbReference type="ARBA" id="ARBA00023136"/>
    </source>
</evidence>
<keyword evidence="2" id="KW-0488">Methylation</keyword>
<evidence type="ECO:0000256" key="3">
    <source>
        <dbReference type="ARBA" id="ARBA00022692"/>
    </source>
</evidence>
<dbReference type="NCBIfam" id="TIGR02532">
    <property type="entry name" value="IV_pilin_GFxxxE"/>
    <property type="match status" value="1"/>
</dbReference>
<dbReference type="EMBL" id="CAFABA010000119">
    <property type="protein sequence ID" value="CAB4835271.1"/>
    <property type="molecule type" value="Genomic_DNA"/>
</dbReference>
<dbReference type="AlphaFoldDB" id="A0A6J6SXD3"/>
<dbReference type="PROSITE" id="PS00409">
    <property type="entry name" value="PROKAR_NTER_METHYL"/>
    <property type="match status" value="1"/>
</dbReference>
<dbReference type="PRINTS" id="PR00885">
    <property type="entry name" value="BCTERIALGSPH"/>
</dbReference>
<dbReference type="InterPro" id="IPR045584">
    <property type="entry name" value="Pilin-like"/>
</dbReference>
<comment type="subcellular location">
    <subcellularLocation>
        <location evidence="1">Membrane</location>
        <topology evidence="1">Single-pass membrane protein</topology>
    </subcellularLocation>
</comment>
<dbReference type="SUPFAM" id="SSF54523">
    <property type="entry name" value="Pili subunits"/>
    <property type="match status" value="1"/>
</dbReference>
<dbReference type="EMBL" id="CAFBMH010000059">
    <property type="protein sequence ID" value="CAB4913268.1"/>
    <property type="molecule type" value="Genomic_DNA"/>
</dbReference>
<dbReference type="EMBL" id="CAFBOS010000025">
    <property type="protein sequence ID" value="CAB4985029.1"/>
    <property type="molecule type" value="Genomic_DNA"/>
</dbReference>
<keyword evidence="5 6" id="KW-0472">Membrane</keyword>
<dbReference type="GO" id="GO:0015627">
    <property type="term" value="C:type II protein secretion system complex"/>
    <property type="evidence" value="ECO:0007669"/>
    <property type="project" value="InterPro"/>
</dbReference>
<evidence type="ECO:0000313" key="10">
    <source>
        <dbReference type="EMBL" id="CAB4985029.1"/>
    </source>
</evidence>
<dbReference type="GO" id="GO:0015628">
    <property type="term" value="P:protein secretion by the type II secretion system"/>
    <property type="evidence" value="ECO:0007669"/>
    <property type="project" value="InterPro"/>
</dbReference>
<evidence type="ECO:0000256" key="1">
    <source>
        <dbReference type="ARBA" id="ARBA00004167"/>
    </source>
</evidence>
<sequence length="131" mass="13465">MRNLINRRRVDEGFTLVELLITIVIIGILAAVVVLAIGGLTNSGSTSACKATKDSTQAAATAYYSDGRGPNGSSTWPQSFGDLATYMTPRSGVVPNPMTGLTLTGNGWTLTLVPNGAAEPSFTSSVAACVA</sequence>
<evidence type="ECO:0000256" key="4">
    <source>
        <dbReference type="ARBA" id="ARBA00022989"/>
    </source>
</evidence>
<evidence type="ECO:0000313" key="8">
    <source>
        <dbReference type="EMBL" id="CAB4835271.1"/>
    </source>
</evidence>
<dbReference type="GO" id="GO:0016020">
    <property type="term" value="C:membrane"/>
    <property type="evidence" value="ECO:0007669"/>
    <property type="project" value="UniProtKB-SubCell"/>
</dbReference>
<evidence type="ECO:0000256" key="2">
    <source>
        <dbReference type="ARBA" id="ARBA00022481"/>
    </source>
</evidence>
<dbReference type="PANTHER" id="PTHR30093:SF34">
    <property type="entry name" value="PREPILIN PEPTIDASE-DEPENDENT PROTEIN D"/>
    <property type="match status" value="1"/>
</dbReference>
<dbReference type="InterPro" id="IPR002416">
    <property type="entry name" value="T2SS_protein-GspH"/>
</dbReference>
<feature type="transmembrane region" description="Helical" evidence="6">
    <location>
        <begin position="20"/>
        <end position="40"/>
    </location>
</feature>
<reference evidence="7" key="1">
    <citation type="submission" date="2020-05" db="EMBL/GenBank/DDBJ databases">
        <authorList>
            <person name="Chiriac C."/>
            <person name="Salcher M."/>
            <person name="Ghai R."/>
            <person name="Kavagutti S V."/>
        </authorList>
    </citation>
    <scope>NUCLEOTIDE SEQUENCE</scope>
</reference>
<organism evidence="7">
    <name type="scientific">freshwater metagenome</name>
    <dbReference type="NCBI Taxonomy" id="449393"/>
    <lineage>
        <taxon>unclassified sequences</taxon>
        <taxon>metagenomes</taxon>
        <taxon>ecological metagenomes</taxon>
    </lineage>
</organism>
<dbReference type="InterPro" id="IPR012902">
    <property type="entry name" value="N_methyl_site"/>
</dbReference>
<keyword evidence="4 6" id="KW-1133">Transmembrane helix</keyword>
<keyword evidence="3 6" id="KW-0812">Transmembrane</keyword>
<accession>A0A6J6SXD3</accession>
<protein>
    <submittedName>
        <fullName evidence="7">Unannotated protein</fullName>
    </submittedName>
</protein>
<gene>
    <name evidence="7" type="ORF">UFOPK2754_01049</name>
    <name evidence="8" type="ORF">UFOPK3139_02382</name>
    <name evidence="9" type="ORF">UFOPK3543_01646</name>
    <name evidence="10" type="ORF">UFOPK3967_00616</name>
</gene>
<evidence type="ECO:0000256" key="6">
    <source>
        <dbReference type="SAM" id="Phobius"/>
    </source>
</evidence>
<name>A0A6J6SXD3_9ZZZZ</name>